<name>A0A031JZ20_9SPHN</name>
<gene>
    <name evidence="3" type="ORF">BV97_02202</name>
</gene>
<dbReference type="PATRIC" id="fig|158500.4.peg.2243"/>
<organism evidence="3 4">
    <name type="scientific">Novosphingobium resinovorum</name>
    <dbReference type="NCBI Taxonomy" id="158500"/>
    <lineage>
        <taxon>Bacteria</taxon>
        <taxon>Pseudomonadati</taxon>
        <taxon>Pseudomonadota</taxon>
        <taxon>Alphaproteobacteria</taxon>
        <taxon>Sphingomonadales</taxon>
        <taxon>Sphingomonadaceae</taxon>
        <taxon>Novosphingobium</taxon>
    </lineage>
</organism>
<dbReference type="EMBL" id="JFYZ01000010">
    <property type="protein sequence ID" value="EZP82179.1"/>
    <property type="molecule type" value="Genomic_DNA"/>
</dbReference>
<sequence>MALLTRLSMVDILALAISHGLLLLAAWRLLWRPDLDSEGGDSQARPSRKPGTPMRVNRVAGEEEGHGDA</sequence>
<feature type="region of interest" description="Disordered" evidence="1">
    <location>
        <begin position="36"/>
        <end position="69"/>
    </location>
</feature>
<keyword evidence="2" id="KW-1133">Transmembrane helix</keyword>
<evidence type="ECO:0000313" key="3">
    <source>
        <dbReference type="EMBL" id="EZP82179.1"/>
    </source>
</evidence>
<evidence type="ECO:0000256" key="2">
    <source>
        <dbReference type="SAM" id="Phobius"/>
    </source>
</evidence>
<keyword evidence="2" id="KW-0812">Transmembrane</keyword>
<dbReference type="STRING" id="158500.BES08_13130"/>
<reference evidence="3 4" key="1">
    <citation type="submission" date="2014-03" db="EMBL/GenBank/DDBJ databases">
        <title>Whole genome sequence of Novosphingobium resinovorum KF1.</title>
        <authorList>
            <person name="Gan H.M."/>
            <person name="Gan H.Y."/>
            <person name="Chew T.H."/>
            <person name="Savka M.A."/>
        </authorList>
    </citation>
    <scope>NUCLEOTIDE SEQUENCE [LARGE SCALE GENOMIC DNA]</scope>
    <source>
        <strain evidence="3 4">KF1</strain>
    </source>
</reference>
<evidence type="ECO:0000313" key="4">
    <source>
        <dbReference type="Proteomes" id="UP000024329"/>
    </source>
</evidence>
<protein>
    <submittedName>
        <fullName evidence="3">Uncharacterized protein</fullName>
    </submittedName>
</protein>
<proteinExistence type="predicted"/>
<evidence type="ECO:0000256" key="1">
    <source>
        <dbReference type="SAM" id="MobiDB-lite"/>
    </source>
</evidence>
<comment type="caution">
    <text evidence="3">The sequence shown here is derived from an EMBL/GenBank/DDBJ whole genome shotgun (WGS) entry which is preliminary data.</text>
</comment>
<dbReference type="AlphaFoldDB" id="A0A031JZ20"/>
<feature type="transmembrane region" description="Helical" evidence="2">
    <location>
        <begin position="12"/>
        <end position="31"/>
    </location>
</feature>
<accession>A0A031JZ20</accession>
<dbReference type="Proteomes" id="UP000024329">
    <property type="component" value="Unassembled WGS sequence"/>
</dbReference>
<feature type="compositionally biased region" description="Basic and acidic residues" evidence="1">
    <location>
        <begin position="60"/>
        <end position="69"/>
    </location>
</feature>
<keyword evidence="2" id="KW-0472">Membrane</keyword>